<comment type="caution">
    <text evidence="2">The sequence shown here is derived from an EMBL/GenBank/DDBJ whole genome shotgun (WGS) entry which is preliminary data.</text>
</comment>
<protein>
    <submittedName>
        <fullName evidence="2">Type IV toxin-antitoxin system AbiEi family antitoxin domain-containing protein</fullName>
    </submittedName>
</protein>
<dbReference type="EMBL" id="BAAAYV010000019">
    <property type="protein sequence ID" value="GAA3665585.1"/>
    <property type="molecule type" value="Genomic_DNA"/>
</dbReference>
<proteinExistence type="predicted"/>
<dbReference type="InterPro" id="IPR007569">
    <property type="entry name" value="DUF559"/>
</dbReference>
<gene>
    <name evidence="2" type="ORF">GCM10022202_29570</name>
</gene>
<name>A0ABP7BQ68_9MICO</name>
<dbReference type="Pfam" id="PF04480">
    <property type="entry name" value="DUF559"/>
    <property type="match status" value="1"/>
</dbReference>
<feature type="domain" description="DUF559" evidence="1">
    <location>
        <begin position="177"/>
        <end position="253"/>
    </location>
</feature>
<keyword evidence="3" id="KW-1185">Reference proteome</keyword>
<dbReference type="Gene3D" id="3.40.960.10">
    <property type="entry name" value="VSR Endonuclease"/>
    <property type="match status" value="1"/>
</dbReference>
<reference evidence="3" key="1">
    <citation type="journal article" date="2019" name="Int. J. Syst. Evol. Microbiol.">
        <title>The Global Catalogue of Microorganisms (GCM) 10K type strain sequencing project: providing services to taxonomists for standard genome sequencing and annotation.</title>
        <authorList>
            <consortium name="The Broad Institute Genomics Platform"/>
            <consortium name="The Broad Institute Genome Sequencing Center for Infectious Disease"/>
            <person name="Wu L."/>
            <person name="Ma J."/>
        </authorList>
    </citation>
    <scope>NUCLEOTIDE SEQUENCE [LARGE SCALE GENOMIC DNA]</scope>
    <source>
        <strain evidence="3">JCM 16546</strain>
    </source>
</reference>
<evidence type="ECO:0000259" key="1">
    <source>
        <dbReference type="Pfam" id="PF04480"/>
    </source>
</evidence>
<sequence length="274" mass="30091">MRAAELIRAGATRADLRRCCAERDIERLREGLYALPSARADVRTAATHGGALACVSALRHHGIWVLDAPGVHVWLGRGGRAHAHPGCRCVAHWETGRARPGVVSVARALVQVARCRGSEAFFVAYESAWRLGKLTATARTWIRQNLDAGMRYLVDFARPDADSGLESLVRLRLAKLGIVLQSQVSIRGVGVVDFVLDGRIILEVDGRENHDGGSSRHKDLGRDARALALGYLPLRFDYAQVMYEWHLVEAAILGARETLGRRSLRPVAGRRGQL</sequence>
<accession>A0ABP7BQ68</accession>
<evidence type="ECO:0000313" key="2">
    <source>
        <dbReference type="EMBL" id="GAA3665585.1"/>
    </source>
</evidence>
<organism evidence="2 3">
    <name type="scientific">Microbacterium marinilacus</name>
    <dbReference type="NCBI Taxonomy" id="415209"/>
    <lineage>
        <taxon>Bacteria</taxon>
        <taxon>Bacillati</taxon>
        <taxon>Actinomycetota</taxon>
        <taxon>Actinomycetes</taxon>
        <taxon>Micrococcales</taxon>
        <taxon>Microbacteriaceae</taxon>
        <taxon>Microbacterium</taxon>
    </lineage>
</organism>
<dbReference type="Proteomes" id="UP001410795">
    <property type="component" value="Unassembled WGS sequence"/>
</dbReference>
<evidence type="ECO:0000313" key="3">
    <source>
        <dbReference type="Proteomes" id="UP001410795"/>
    </source>
</evidence>